<keyword evidence="7 12" id="KW-0862">Zinc</keyword>
<comment type="subcellular location">
    <subcellularLocation>
        <location evidence="1">Endoplasmic reticulum membrane</location>
        <topology evidence="1">Multi-pass membrane protein</topology>
    </subcellularLocation>
</comment>
<feature type="binding site" evidence="12">
    <location>
        <position position="348"/>
    </location>
    <ligand>
        <name>Zn(2+)</name>
        <dbReference type="ChEBI" id="CHEBI:29105"/>
        <note>catalytic</note>
    </ligand>
</feature>
<sequence>MFKFIFLFIVVFEVLWEEILLFLNLKYSTSKNASVPEVLKDKISDEDFERSKRYLKDKTLLESVSQFVKLGVTLILLLHGFPFLENVVSSFSNSIIIQGLLFFALYGFITFLVNLPFNIYSTFVIEEKYGFNTMNAKTFVVDIIKTFVVSIILFAPLISLLLWVLSIDQNWWWKVSIGYILFQVILTLIYPIFIAPMFNKFTPLEDEKLKEKINKLLKKAGFNISNIYVMDASKRTKKQNASLTGIGKSKRIVLYDTILKYSTEEILAIIAHELGHNKRNHIPKLLTIISVLYTLIFYLVNVVYNYILNNNVFGISMSYTAFTYSFIFISSVVYFAIPIINFLQRKFEFEADRYSSELLGTPEYLISSLKSLVKENLSNVNPLPLYKIWHYNHPSLEERINNLLNKKK</sequence>
<feature type="transmembrane region" description="Helical" evidence="14">
    <location>
        <begin position="95"/>
        <end position="117"/>
    </location>
</feature>
<evidence type="ECO:0000256" key="1">
    <source>
        <dbReference type="ARBA" id="ARBA00004477"/>
    </source>
</evidence>
<keyword evidence="6" id="KW-0256">Endoplasmic reticulum</keyword>
<dbReference type="EC" id="3.4.24.84" evidence="17"/>
<evidence type="ECO:0000256" key="5">
    <source>
        <dbReference type="ARBA" id="ARBA00022801"/>
    </source>
</evidence>
<evidence type="ECO:0000256" key="13">
    <source>
        <dbReference type="RuleBase" id="RU003983"/>
    </source>
</evidence>
<dbReference type="GO" id="GO:0071586">
    <property type="term" value="P:CAAX-box protein processing"/>
    <property type="evidence" value="ECO:0007669"/>
    <property type="project" value="InterPro"/>
</dbReference>
<feature type="transmembrane region" description="Helical" evidence="14">
    <location>
        <begin position="60"/>
        <end position="83"/>
    </location>
</feature>
<evidence type="ECO:0000256" key="4">
    <source>
        <dbReference type="ARBA" id="ARBA00022723"/>
    </source>
</evidence>
<keyword evidence="9 13" id="KW-0482">Metalloprotease</keyword>
<feature type="active site" description="Proton donor" evidence="11">
    <location>
        <position position="352"/>
    </location>
</feature>
<feature type="transmembrane region" description="Helical" evidence="14">
    <location>
        <begin position="138"/>
        <end position="165"/>
    </location>
</feature>
<feature type="binding site" evidence="12">
    <location>
        <position position="276"/>
    </location>
    <ligand>
        <name>Zn(2+)</name>
        <dbReference type="ChEBI" id="CHEBI:29105"/>
        <note>catalytic</note>
    </ligand>
</feature>
<feature type="transmembrane region" description="Helical" evidence="14">
    <location>
        <begin position="6"/>
        <end position="25"/>
    </location>
</feature>
<keyword evidence="5 13" id="KW-0378">Hydrolase</keyword>
<feature type="active site" evidence="11">
    <location>
        <position position="273"/>
    </location>
</feature>
<feature type="transmembrane region" description="Helical" evidence="14">
    <location>
        <begin position="285"/>
        <end position="307"/>
    </location>
</feature>
<dbReference type="Pfam" id="PF01435">
    <property type="entry name" value="Peptidase_M48"/>
    <property type="match status" value="1"/>
</dbReference>
<evidence type="ECO:0000313" key="17">
    <source>
        <dbReference type="EMBL" id="MBB6063353.1"/>
    </source>
</evidence>
<comment type="cofactor">
    <cofactor evidence="12 13">
        <name>Zn(2+)</name>
        <dbReference type="ChEBI" id="CHEBI:29105"/>
    </cofactor>
    <text evidence="12 13">Binds 1 zinc ion per subunit.</text>
</comment>
<accession>A0A841GT85</accession>
<evidence type="ECO:0000256" key="8">
    <source>
        <dbReference type="ARBA" id="ARBA00022989"/>
    </source>
</evidence>
<evidence type="ECO:0000259" key="15">
    <source>
        <dbReference type="Pfam" id="PF01435"/>
    </source>
</evidence>
<reference evidence="17 18" key="1">
    <citation type="submission" date="2020-08" db="EMBL/GenBank/DDBJ databases">
        <title>Genomic Encyclopedia of Type Strains, Phase IV (KMG-IV): sequencing the most valuable type-strain genomes for metagenomic binning, comparative biology and taxonomic classification.</title>
        <authorList>
            <person name="Goeker M."/>
        </authorList>
    </citation>
    <scope>NUCLEOTIDE SEQUENCE [LARGE SCALE GENOMIC DNA]</scope>
    <source>
        <strain evidence="17 18">DSM 13481</strain>
    </source>
</reference>
<evidence type="ECO:0000256" key="7">
    <source>
        <dbReference type="ARBA" id="ARBA00022833"/>
    </source>
</evidence>
<keyword evidence="10 14" id="KW-0472">Membrane</keyword>
<dbReference type="EMBL" id="JACHEX010000006">
    <property type="protein sequence ID" value="MBB6063353.1"/>
    <property type="molecule type" value="Genomic_DNA"/>
</dbReference>
<evidence type="ECO:0000256" key="3">
    <source>
        <dbReference type="ARBA" id="ARBA00022692"/>
    </source>
</evidence>
<evidence type="ECO:0000259" key="16">
    <source>
        <dbReference type="Pfam" id="PF16491"/>
    </source>
</evidence>
<evidence type="ECO:0000256" key="10">
    <source>
        <dbReference type="ARBA" id="ARBA00023136"/>
    </source>
</evidence>
<dbReference type="GO" id="GO:0046872">
    <property type="term" value="F:metal ion binding"/>
    <property type="evidence" value="ECO:0007669"/>
    <property type="project" value="UniProtKB-KW"/>
</dbReference>
<feature type="transmembrane region" description="Helical" evidence="14">
    <location>
        <begin position="171"/>
        <end position="193"/>
    </location>
</feature>
<dbReference type="AlphaFoldDB" id="A0A841GT85"/>
<keyword evidence="2 13" id="KW-0645">Protease</keyword>
<dbReference type="InterPro" id="IPR001915">
    <property type="entry name" value="Peptidase_M48"/>
</dbReference>
<dbReference type="GO" id="GO:0004222">
    <property type="term" value="F:metalloendopeptidase activity"/>
    <property type="evidence" value="ECO:0007669"/>
    <property type="project" value="InterPro"/>
</dbReference>
<organism evidence="17 18">
    <name type="scientific">Thermosipho japonicus</name>
    <dbReference type="NCBI Taxonomy" id="90323"/>
    <lineage>
        <taxon>Bacteria</taxon>
        <taxon>Thermotogati</taxon>
        <taxon>Thermotogota</taxon>
        <taxon>Thermotogae</taxon>
        <taxon>Thermotogales</taxon>
        <taxon>Fervidobacteriaceae</taxon>
        <taxon>Thermosipho</taxon>
    </lineage>
</organism>
<feature type="transmembrane region" description="Helical" evidence="14">
    <location>
        <begin position="319"/>
        <end position="343"/>
    </location>
</feature>
<dbReference type="InterPro" id="IPR032456">
    <property type="entry name" value="Peptidase_M48_N"/>
</dbReference>
<evidence type="ECO:0000256" key="11">
    <source>
        <dbReference type="PIRSR" id="PIRSR627057-1"/>
    </source>
</evidence>
<evidence type="ECO:0000256" key="6">
    <source>
        <dbReference type="ARBA" id="ARBA00022824"/>
    </source>
</evidence>
<feature type="domain" description="CAAX prenyl protease 1 N-terminal" evidence="16">
    <location>
        <begin position="30"/>
        <end position="200"/>
    </location>
</feature>
<name>A0A841GT85_9BACT</name>
<comment type="similarity">
    <text evidence="13">Belongs to the peptidase M48 family.</text>
</comment>
<gene>
    <name evidence="17" type="ORF">HNP65_001823</name>
</gene>
<evidence type="ECO:0000256" key="9">
    <source>
        <dbReference type="ARBA" id="ARBA00023049"/>
    </source>
</evidence>
<keyword evidence="3 14" id="KW-0812">Transmembrane</keyword>
<comment type="caution">
    <text evidence="17">The sequence shown here is derived from an EMBL/GenBank/DDBJ whole genome shotgun (WGS) entry which is preliminary data.</text>
</comment>
<dbReference type="PANTHER" id="PTHR10120">
    <property type="entry name" value="CAAX PRENYL PROTEASE 1"/>
    <property type="match status" value="1"/>
</dbReference>
<evidence type="ECO:0000256" key="14">
    <source>
        <dbReference type="SAM" id="Phobius"/>
    </source>
</evidence>
<feature type="domain" description="Peptidase M48" evidence="15">
    <location>
        <begin position="203"/>
        <end position="405"/>
    </location>
</feature>
<dbReference type="Gene3D" id="3.30.2010.10">
    <property type="entry name" value="Metalloproteases ('zincins'), catalytic domain"/>
    <property type="match status" value="1"/>
</dbReference>
<evidence type="ECO:0000256" key="2">
    <source>
        <dbReference type="ARBA" id="ARBA00022670"/>
    </source>
</evidence>
<keyword evidence="4 12" id="KW-0479">Metal-binding</keyword>
<feature type="binding site" evidence="12">
    <location>
        <position position="272"/>
    </location>
    <ligand>
        <name>Zn(2+)</name>
        <dbReference type="ChEBI" id="CHEBI:29105"/>
        <note>catalytic</note>
    </ligand>
</feature>
<proteinExistence type="inferred from homology"/>
<dbReference type="Proteomes" id="UP000555828">
    <property type="component" value="Unassembled WGS sequence"/>
</dbReference>
<protein>
    <submittedName>
        <fullName evidence="17">STE24 endopeptidase</fullName>
        <ecNumber evidence="17">3.4.24.84</ecNumber>
    </submittedName>
</protein>
<evidence type="ECO:0000256" key="12">
    <source>
        <dbReference type="PIRSR" id="PIRSR627057-2"/>
    </source>
</evidence>
<dbReference type="CDD" id="cd07343">
    <property type="entry name" value="M48A_Zmpste24p_like"/>
    <property type="match status" value="1"/>
</dbReference>
<keyword evidence="8 14" id="KW-1133">Transmembrane helix</keyword>
<dbReference type="InterPro" id="IPR027057">
    <property type="entry name" value="CAXX_Prtase_1"/>
</dbReference>
<dbReference type="RefSeq" id="WP_184619935.1">
    <property type="nucleotide sequence ID" value="NZ_JACHEX010000006.1"/>
</dbReference>
<dbReference type="FunFam" id="3.30.2010.10:FF:000002">
    <property type="entry name" value="CAAX prenyl protease"/>
    <property type="match status" value="1"/>
</dbReference>
<evidence type="ECO:0000313" key="18">
    <source>
        <dbReference type="Proteomes" id="UP000555828"/>
    </source>
</evidence>
<keyword evidence="18" id="KW-1185">Reference proteome</keyword>
<dbReference type="Pfam" id="PF16491">
    <property type="entry name" value="Peptidase_M48_N"/>
    <property type="match status" value="1"/>
</dbReference>